<dbReference type="InterPro" id="IPR006477">
    <property type="entry name" value="Yir_bir_cir"/>
</dbReference>
<dbReference type="InParanoid" id="Q7R9P0"/>
<gene>
    <name evidence="2" type="ORF">PY06821</name>
</gene>
<proteinExistence type="predicted"/>
<keyword evidence="1" id="KW-1133">Transmembrane helix</keyword>
<evidence type="ECO:0000313" key="3">
    <source>
        <dbReference type="Proteomes" id="UP000008553"/>
    </source>
</evidence>
<evidence type="ECO:0000313" key="2">
    <source>
        <dbReference type="EMBL" id="EAA19111.1"/>
    </source>
</evidence>
<dbReference type="NCBIfam" id="TIGR01590">
    <property type="entry name" value="yir-bir-cir_Pla"/>
    <property type="match status" value="1"/>
</dbReference>
<keyword evidence="1" id="KW-0812">Transmembrane</keyword>
<reference evidence="2 3" key="1">
    <citation type="journal article" date="2002" name="Nature">
        <title>Genome sequence and comparative analysis of the model rodent malaria parasite Plasmodium yoelii yoelii.</title>
        <authorList>
            <person name="Carlton J.M."/>
            <person name="Angiuoli S.V."/>
            <person name="Suh B.B."/>
            <person name="Kooij T.W."/>
            <person name="Pertea M."/>
            <person name="Silva J.C."/>
            <person name="Ermolaeva M.D."/>
            <person name="Allen J.E."/>
            <person name="Selengut J.D."/>
            <person name="Koo H.L."/>
            <person name="Peterson J.D."/>
            <person name="Pop M."/>
            <person name="Kosack D.S."/>
            <person name="Shumway M.F."/>
            <person name="Bidwell S.L."/>
            <person name="Shallom S.J."/>
            <person name="van Aken S.E."/>
            <person name="Riedmuller S.B."/>
            <person name="Feldblyum T.V."/>
            <person name="Cho J.K."/>
            <person name="Quackenbush J."/>
            <person name="Sedegah M."/>
            <person name="Shoaibi A."/>
            <person name="Cummings L.M."/>
            <person name="Florens L."/>
            <person name="Yates J.R."/>
            <person name="Raine J.D."/>
            <person name="Sinden R.E."/>
            <person name="Harris M.A."/>
            <person name="Cunningham D.A."/>
            <person name="Preiser P.R."/>
            <person name="Bergman L.W."/>
            <person name="Vaidya A.B."/>
            <person name="van Lin L.H."/>
            <person name="Janse C.J."/>
            <person name="Waters A.P."/>
            <person name="Smith H.O."/>
            <person name="White O.R."/>
            <person name="Salzberg S.L."/>
            <person name="Venter J.C."/>
            <person name="Fraser C.M."/>
            <person name="Hoffman S.L."/>
            <person name="Gardner M.J."/>
            <person name="Carucci D.J."/>
        </authorList>
    </citation>
    <scope>NUCLEOTIDE SEQUENCE [LARGE SCALE GENOMIC DNA]</scope>
    <source>
        <strain evidence="2 3">17XNL</strain>
    </source>
</reference>
<evidence type="ECO:0000256" key="1">
    <source>
        <dbReference type="SAM" id="Phobius"/>
    </source>
</evidence>
<dbReference type="AlphaFoldDB" id="Q7R9P0"/>
<feature type="transmembrane region" description="Helical" evidence="1">
    <location>
        <begin position="250"/>
        <end position="268"/>
    </location>
</feature>
<sequence>MDDDLCGHFVILRNYFPDELGKTPGHEFHQNKNINKYCPIGVSGNNECNTDLDKIKAVLLWLFERNCSKFKKAYSDENQINPIFLYIVLWLSYKLNQNSDHYFTKINDFYIEYVNGDQQYNSLINDANKCTNLKEIIDKTNYLLNINIEDMSNFYDAFKLLCNVHDKVSTNAYDNTLLNNAIHFFNKYAEINDYYNIENTPYSKILSTLSTDYNKLKNKCASIDNNPIQFPSLPTGRATKSFLRNSSIKISLIPMTFIFFALIIYLGILYKVNNKSDENIIFKIYIITTKLTFIFYYFYISASKNQFKNQKNKEENKSLIYDSKCSNYFRNSNND</sequence>
<keyword evidence="3" id="KW-1185">Reference proteome</keyword>
<dbReference type="PaxDb" id="73239-Q7R9P0"/>
<dbReference type="EMBL" id="AABL01002375">
    <property type="protein sequence ID" value="EAA19111.1"/>
    <property type="molecule type" value="Genomic_DNA"/>
</dbReference>
<name>Q7R9P0_PLAYO</name>
<accession>Q7R9P0</accession>
<keyword evidence="1" id="KW-0472">Membrane</keyword>
<dbReference type="Pfam" id="PF06022">
    <property type="entry name" value="Cir_Bir_Yir"/>
    <property type="match status" value="1"/>
</dbReference>
<organism evidence="2 3">
    <name type="scientific">Plasmodium yoelii yoelii</name>
    <dbReference type="NCBI Taxonomy" id="73239"/>
    <lineage>
        <taxon>Eukaryota</taxon>
        <taxon>Sar</taxon>
        <taxon>Alveolata</taxon>
        <taxon>Apicomplexa</taxon>
        <taxon>Aconoidasida</taxon>
        <taxon>Haemosporida</taxon>
        <taxon>Plasmodiidae</taxon>
        <taxon>Plasmodium</taxon>
        <taxon>Plasmodium (Vinckeia)</taxon>
    </lineage>
</organism>
<dbReference type="Proteomes" id="UP000008553">
    <property type="component" value="Unassembled WGS sequence"/>
</dbReference>
<feature type="transmembrane region" description="Helical" evidence="1">
    <location>
        <begin position="280"/>
        <end position="300"/>
    </location>
</feature>
<comment type="caution">
    <text evidence="2">The sequence shown here is derived from an EMBL/GenBank/DDBJ whole genome shotgun (WGS) entry which is preliminary data.</text>
</comment>
<protein>
    <submittedName>
        <fullName evidence="2">Yir2 protein</fullName>
    </submittedName>
</protein>